<proteinExistence type="predicted"/>
<evidence type="ECO:0000259" key="7">
    <source>
        <dbReference type="Pfam" id="PF16889"/>
    </source>
</evidence>
<dbReference type="InterPro" id="IPR031680">
    <property type="entry name" value="Hepar_II_III_N"/>
</dbReference>
<dbReference type="InterPro" id="IPR008929">
    <property type="entry name" value="Chondroitin_lyas"/>
</dbReference>
<evidence type="ECO:0000256" key="5">
    <source>
        <dbReference type="SAM" id="Phobius"/>
    </source>
</evidence>
<dbReference type="PANTHER" id="PTHR39210:SF1">
    <property type="entry name" value="HEPARIN-SULFATE LYASE"/>
    <property type="match status" value="1"/>
</dbReference>
<feature type="transmembrane region" description="Helical" evidence="5">
    <location>
        <begin position="12"/>
        <end position="29"/>
    </location>
</feature>
<reference evidence="8" key="1">
    <citation type="submission" date="2018-07" db="EMBL/GenBank/DDBJ databases">
        <authorList>
            <consortium name="Genoscope - CEA"/>
            <person name="William W."/>
        </authorList>
    </citation>
    <scope>NUCLEOTIDE SEQUENCE</scope>
    <source>
        <strain evidence="8">IK1</strain>
    </source>
</reference>
<dbReference type="Pfam" id="PF16889">
    <property type="entry name" value="Hepar_II_III_N"/>
    <property type="match status" value="1"/>
</dbReference>
<keyword evidence="5" id="KW-1133">Transmembrane helix</keyword>
<dbReference type="Pfam" id="PF07940">
    <property type="entry name" value="Hepar_II_III_C"/>
    <property type="match status" value="1"/>
</dbReference>
<feature type="domain" description="Heparinase II/III-like C-terminal" evidence="6">
    <location>
        <begin position="382"/>
        <end position="587"/>
    </location>
</feature>
<dbReference type="Gene3D" id="1.50.10.100">
    <property type="entry name" value="Chondroitin AC/alginate lyase"/>
    <property type="match status" value="1"/>
</dbReference>
<sequence>MNKYRLVFSNKIVLMILGYALIIKVYPFSSNPTYIPSNNQILEKTGNFPFFNIIKQYNVGDYIPKDQGGKFIQSELFDSENDEYIVKQIQKGALENIYGNPINWIKYEETELEKSVWLSRLYFLPSFGRMYYLTNDSAYISYAMNFLRKWYNENLELFKQKRTKYNWTDMQIAWRCIHLSWFYFLGEKALSETDKEFIIDILDEHSKILLEHFGKQPLNEFNHQSHGALAMLYVGALFPQMEQSKSLIDTSLKILEHHIQYAFYKDGGNVEQMFGYYPFEAHIFRDAYLLCKYNNVEKPNGIDELLVKMQSFISAVKQPNETMPPVNDSYEMPTEVILETLGKINDTLSQNNLCKSKFFNETQIGVIKKRIGNNSWYILANPAKTIGAHMHAGRLAFNIWYNNTPIIRDGGCCNYDNPLLYQWYRTSTAHNTVLIDGKTDEATSTDLLWAPKRETQNKITDFIEDKDFTFLRMHSPADEKTNSSVDWYRSIVLIDSACLILHDFFKTESRHSYELLFHFSDSVNILKGNNTLSIDKNSTKINIFPVDKNIIENLSIKEGFINVDGKNIKAPYAQYTINANGDLHSFIIFTPRNKNEFKIKTLANSDGAGLKIKINNKNRTLLFPNPDCKSLNIFKKNTQNQFEIF</sequence>
<dbReference type="EMBL" id="UPXZ01000040">
    <property type="protein sequence ID" value="VBB48564.1"/>
    <property type="molecule type" value="Genomic_DNA"/>
</dbReference>
<dbReference type="GO" id="GO:0016829">
    <property type="term" value="F:lyase activity"/>
    <property type="evidence" value="ECO:0007669"/>
    <property type="project" value="UniProtKB-KW"/>
</dbReference>
<evidence type="ECO:0000259" key="6">
    <source>
        <dbReference type="Pfam" id="PF07940"/>
    </source>
</evidence>
<dbReference type="GO" id="GO:0042597">
    <property type="term" value="C:periplasmic space"/>
    <property type="evidence" value="ECO:0007669"/>
    <property type="project" value="UniProtKB-SubCell"/>
</dbReference>
<evidence type="ECO:0000256" key="1">
    <source>
        <dbReference type="ARBA" id="ARBA00004418"/>
    </source>
</evidence>
<dbReference type="InterPro" id="IPR012480">
    <property type="entry name" value="Hepar_II_III_C"/>
</dbReference>
<keyword evidence="5" id="KW-0812">Transmembrane</keyword>
<organism evidence="8">
    <name type="scientific">uncultured Paludibacter sp</name>
    <dbReference type="NCBI Taxonomy" id="497635"/>
    <lineage>
        <taxon>Bacteria</taxon>
        <taxon>Pseudomonadati</taxon>
        <taxon>Bacteroidota</taxon>
        <taxon>Bacteroidia</taxon>
        <taxon>Bacteroidales</taxon>
        <taxon>Paludibacteraceae</taxon>
        <taxon>Paludibacter</taxon>
        <taxon>environmental samples</taxon>
    </lineage>
</organism>
<keyword evidence="2" id="KW-0732">Signal</keyword>
<comment type="subcellular location">
    <subcellularLocation>
        <location evidence="1">Periplasm</location>
    </subcellularLocation>
</comment>
<dbReference type="SUPFAM" id="SSF48230">
    <property type="entry name" value="Chondroitin AC/alginate lyase"/>
    <property type="match status" value="1"/>
</dbReference>
<dbReference type="PANTHER" id="PTHR39210">
    <property type="entry name" value="HEPARIN-SULFATE LYASE"/>
    <property type="match status" value="1"/>
</dbReference>
<keyword evidence="5" id="KW-0472">Membrane</keyword>
<keyword evidence="4" id="KW-0456">Lyase</keyword>
<evidence type="ECO:0000256" key="2">
    <source>
        <dbReference type="ARBA" id="ARBA00022729"/>
    </source>
</evidence>
<feature type="domain" description="Heparin-sulfate lyase N-terminal" evidence="7">
    <location>
        <begin position="97"/>
        <end position="351"/>
    </location>
</feature>
<evidence type="ECO:0000256" key="4">
    <source>
        <dbReference type="ARBA" id="ARBA00023239"/>
    </source>
</evidence>
<name>A0A653AKG0_9BACT</name>
<evidence type="ECO:0000313" key="8">
    <source>
        <dbReference type="EMBL" id="VBB48564.1"/>
    </source>
</evidence>
<accession>A0A653AKG0</accession>
<dbReference type="AlphaFoldDB" id="A0A653AKG0"/>
<protein>
    <submittedName>
        <fullName evidence="8">Uncharacterized protein</fullName>
    </submittedName>
</protein>
<evidence type="ECO:0000256" key="3">
    <source>
        <dbReference type="ARBA" id="ARBA00022764"/>
    </source>
</evidence>
<dbReference type="Gene3D" id="2.70.98.70">
    <property type="match status" value="1"/>
</dbReference>
<gene>
    <name evidence="8" type="ORF">TRIP_D450019</name>
</gene>
<keyword evidence="3" id="KW-0574">Periplasm</keyword>